<accession>A0ABV8NYZ6</accession>
<evidence type="ECO:0000313" key="3">
    <source>
        <dbReference type="Proteomes" id="UP001595848"/>
    </source>
</evidence>
<dbReference type="Proteomes" id="UP001595848">
    <property type="component" value="Unassembled WGS sequence"/>
</dbReference>
<protein>
    <recommendedName>
        <fullName evidence="4">Lysylphosphatidylglycerol synthase TM region</fullName>
    </recommendedName>
</protein>
<sequence length="282" mass="29783">MNGLGAALAIVGVAFVGIRFRAYSKEIDFDHIGSHVWVVVAAAAVAYAMAGLLLAAAWRELLCQMDVHAKRLWAVKVYGISQLAKYVPGNIFQFAGRQALGMAGGAPGWVLAKSTIWELGLLALAGLTYGGLALPLVFGWPVALGGGIFFVTVVVVAWMLGHGFSRLHIRPWILYLLFHGVSSLLFIWLLITVAPERAPALGSWAPIGAAYIVAWLAGLVTPGAPAGVGVRELVLMFLMRGQVPEADLLLAVVVGRVVTVGGDAIFFLGSSLLPTKIDGSID</sequence>
<feature type="transmembrane region" description="Helical" evidence="1">
    <location>
        <begin position="203"/>
        <end position="228"/>
    </location>
</feature>
<dbReference type="EMBL" id="JBHSBV010000003">
    <property type="protein sequence ID" value="MFC4201054.1"/>
    <property type="molecule type" value="Genomic_DNA"/>
</dbReference>
<keyword evidence="1" id="KW-0472">Membrane</keyword>
<evidence type="ECO:0000313" key="2">
    <source>
        <dbReference type="EMBL" id="MFC4201054.1"/>
    </source>
</evidence>
<proteinExistence type="predicted"/>
<keyword evidence="1" id="KW-1133">Transmembrane helix</keyword>
<keyword evidence="1" id="KW-0812">Transmembrane</keyword>
<dbReference type="RefSeq" id="WP_217963602.1">
    <property type="nucleotide sequence ID" value="NZ_JAHTBN010000002.1"/>
</dbReference>
<evidence type="ECO:0008006" key="4">
    <source>
        <dbReference type="Google" id="ProtNLM"/>
    </source>
</evidence>
<feature type="transmembrane region" description="Helical" evidence="1">
    <location>
        <begin position="34"/>
        <end position="58"/>
    </location>
</feature>
<reference evidence="3" key="1">
    <citation type="journal article" date="2019" name="Int. J. Syst. Evol. Microbiol.">
        <title>The Global Catalogue of Microorganisms (GCM) 10K type strain sequencing project: providing services to taxonomists for standard genome sequencing and annotation.</title>
        <authorList>
            <consortium name="The Broad Institute Genomics Platform"/>
            <consortium name="The Broad Institute Genome Sequencing Center for Infectious Disease"/>
            <person name="Wu L."/>
            <person name="Ma J."/>
        </authorList>
    </citation>
    <scope>NUCLEOTIDE SEQUENCE [LARGE SCALE GENOMIC DNA]</scope>
    <source>
        <strain evidence="3">LMG 24813</strain>
    </source>
</reference>
<organism evidence="2 3">
    <name type="scientific">Candidimonas humi</name>
    <dbReference type="NCBI Taxonomy" id="683355"/>
    <lineage>
        <taxon>Bacteria</taxon>
        <taxon>Pseudomonadati</taxon>
        <taxon>Pseudomonadota</taxon>
        <taxon>Betaproteobacteria</taxon>
        <taxon>Burkholderiales</taxon>
        <taxon>Alcaligenaceae</taxon>
        <taxon>Candidimonas</taxon>
    </lineage>
</organism>
<feature type="transmembrane region" description="Helical" evidence="1">
    <location>
        <begin position="140"/>
        <end position="160"/>
    </location>
</feature>
<comment type="caution">
    <text evidence="2">The sequence shown here is derived from an EMBL/GenBank/DDBJ whole genome shotgun (WGS) entry which is preliminary data.</text>
</comment>
<feature type="transmembrane region" description="Helical" evidence="1">
    <location>
        <begin position="116"/>
        <end position="134"/>
    </location>
</feature>
<feature type="transmembrane region" description="Helical" evidence="1">
    <location>
        <begin position="172"/>
        <end position="191"/>
    </location>
</feature>
<gene>
    <name evidence="2" type="ORF">ACFOY1_08815</name>
</gene>
<evidence type="ECO:0000256" key="1">
    <source>
        <dbReference type="SAM" id="Phobius"/>
    </source>
</evidence>
<name>A0ABV8NYZ6_9BURK</name>
<keyword evidence="3" id="KW-1185">Reference proteome</keyword>